<accession>A0A9P4V0K2</accession>
<dbReference type="OrthoDB" id="5355007at2759"/>
<evidence type="ECO:0000313" key="3">
    <source>
        <dbReference type="Proteomes" id="UP000799444"/>
    </source>
</evidence>
<gene>
    <name evidence="2" type="ORF">EJ04DRAFT_513080</name>
</gene>
<comment type="caution">
    <text evidence="2">The sequence shown here is derived from an EMBL/GenBank/DDBJ whole genome shotgun (WGS) entry which is preliminary data.</text>
</comment>
<protein>
    <submittedName>
        <fullName evidence="2">Uncharacterized protein</fullName>
    </submittedName>
</protein>
<proteinExistence type="predicted"/>
<dbReference type="EMBL" id="ML996159">
    <property type="protein sequence ID" value="KAF2733574.1"/>
    <property type="molecule type" value="Genomic_DNA"/>
</dbReference>
<reference evidence="2" key="1">
    <citation type="journal article" date="2020" name="Stud. Mycol.">
        <title>101 Dothideomycetes genomes: a test case for predicting lifestyles and emergence of pathogens.</title>
        <authorList>
            <person name="Haridas S."/>
            <person name="Albert R."/>
            <person name="Binder M."/>
            <person name="Bloem J."/>
            <person name="Labutti K."/>
            <person name="Salamov A."/>
            <person name="Andreopoulos B."/>
            <person name="Baker S."/>
            <person name="Barry K."/>
            <person name="Bills G."/>
            <person name="Bluhm B."/>
            <person name="Cannon C."/>
            <person name="Castanera R."/>
            <person name="Culley D."/>
            <person name="Daum C."/>
            <person name="Ezra D."/>
            <person name="Gonzalez J."/>
            <person name="Henrissat B."/>
            <person name="Kuo A."/>
            <person name="Liang C."/>
            <person name="Lipzen A."/>
            <person name="Lutzoni F."/>
            <person name="Magnuson J."/>
            <person name="Mondo S."/>
            <person name="Nolan M."/>
            <person name="Ohm R."/>
            <person name="Pangilinan J."/>
            <person name="Park H.-J."/>
            <person name="Ramirez L."/>
            <person name="Alfaro M."/>
            <person name="Sun H."/>
            <person name="Tritt A."/>
            <person name="Yoshinaga Y."/>
            <person name="Zwiers L.-H."/>
            <person name="Turgeon B."/>
            <person name="Goodwin S."/>
            <person name="Spatafora J."/>
            <person name="Crous P."/>
            <person name="Grigoriev I."/>
        </authorList>
    </citation>
    <scope>NUCLEOTIDE SEQUENCE</scope>
    <source>
        <strain evidence="2">CBS 125425</strain>
    </source>
</reference>
<sequence length="144" mass="15420">MASKPLTISPGTAQSPVDPALRNSIYSALLDSNGLLSIAATLEHELATSGFTSNLKSYITHLLRSGECTTLDEIHSRVFDKLNHQQSGGANGVNGSNGVNGINGKDGDDEYDLHISERTVREGVKSVRKELEHVCDITVDGEDK</sequence>
<organism evidence="2 3">
    <name type="scientific">Polyplosphaeria fusca</name>
    <dbReference type="NCBI Taxonomy" id="682080"/>
    <lineage>
        <taxon>Eukaryota</taxon>
        <taxon>Fungi</taxon>
        <taxon>Dikarya</taxon>
        <taxon>Ascomycota</taxon>
        <taxon>Pezizomycotina</taxon>
        <taxon>Dothideomycetes</taxon>
        <taxon>Pleosporomycetidae</taxon>
        <taxon>Pleosporales</taxon>
        <taxon>Tetraplosphaeriaceae</taxon>
        <taxon>Polyplosphaeria</taxon>
    </lineage>
</organism>
<evidence type="ECO:0000313" key="2">
    <source>
        <dbReference type="EMBL" id="KAF2733574.1"/>
    </source>
</evidence>
<name>A0A9P4V0K2_9PLEO</name>
<feature type="compositionally biased region" description="Low complexity" evidence="1">
    <location>
        <begin position="93"/>
        <end position="103"/>
    </location>
</feature>
<keyword evidence="3" id="KW-1185">Reference proteome</keyword>
<feature type="region of interest" description="Disordered" evidence="1">
    <location>
        <begin position="84"/>
        <end position="110"/>
    </location>
</feature>
<dbReference type="Proteomes" id="UP000799444">
    <property type="component" value="Unassembled WGS sequence"/>
</dbReference>
<evidence type="ECO:0000256" key="1">
    <source>
        <dbReference type="SAM" id="MobiDB-lite"/>
    </source>
</evidence>
<dbReference type="AlphaFoldDB" id="A0A9P4V0K2"/>